<feature type="domain" description="Choice-of-anchor A" evidence="2">
    <location>
        <begin position="24"/>
        <end position="265"/>
    </location>
</feature>
<evidence type="ECO:0000259" key="2">
    <source>
        <dbReference type="Pfam" id="PF20597"/>
    </source>
</evidence>
<reference evidence="4" key="1">
    <citation type="journal article" date="2019" name="Int. J. Syst. Evol. Microbiol.">
        <title>The Global Catalogue of Microorganisms (GCM) 10K type strain sequencing project: providing services to taxonomists for standard genome sequencing and annotation.</title>
        <authorList>
            <consortium name="The Broad Institute Genomics Platform"/>
            <consortium name="The Broad Institute Genome Sequencing Center for Infectious Disease"/>
            <person name="Wu L."/>
            <person name="Ma J."/>
        </authorList>
    </citation>
    <scope>NUCLEOTIDE SEQUENCE [LARGE SCALE GENOMIC DNA]</scope>
    <source>
        <strain evidence="4">CGMCC 1.10992</strain>
    </source>
</reference>
<name>A0ABW4XG06_9GAMM</name>
<sequence>MPSYFKHLGAALVFGFSINAQAMPLSDYNLILLENYNFQGGDVEGKTFIGGDLNAGGYAADFGSRAPSGEDSLSVVGDINASNLNIQNGNLVYGSALNVGNVNMNGGGTIRHDPTLSITGVVNELIDTSFSYSNMSANGFYDAFSSTLTYTGNDAVAVFDVAATEVFAQNTSLRLDSGNADTVIINLSGVDITAAGGVNLVDGFHHQDIGAENILWNFYEAEAIDFNNLAMFGSVLATFADITGGAVFDGAVAARSYTGGREFHNFLFNPPTVDVNEPVTLGLFGLGLLVMGLRRKARS</sequence>
<accession>A0ABW4XG06</accession>
<dbReference type="InterPro" id="IPR013424">
    <property type="entry name" value="Ice-binding_C"/>
</dbReference>
<feature type="signal peptide" evidence="1">
    <location>
        <begin position="1"/>
        <end position="22"/>
    </location>
</feature>
<dbReference type="Proteomes" id="UP001597380">
    <property type="component" value="Unassembled WGS sequence"/>
</dbReference>
<comment type="caution">
    <text evidence="3">The sequence shown here is derived from an EMBL/GenBank/DDBJ whole genome shotgun (WGS) entry which is preliminary data.</text>
</comment>
<dbReference type="EMBL" id="JBHUHT010000003">
    <property type="protein sequence ID" value="MFD2094426.1"/>
    <property type="molecule type" value="Genomic_DNA"/>
</dbReference>
<gene>
    <name evidence="3" type="ORF">ACFSJ3_00375</name>
</gene>
<protein>
    <submittedName>
        <fullName evidence="3">Choice-of-anchor A family protein</fullName>
    </submittedName>
</protein>
<keyword evidence="4" id="KW-1185">Reference proteome</keyword>
<dbReference type="NCBIfam" id="TIGR04215">
    <property type="entry name" value="choice_anch_A"/>
    <property type="match status" value="1"/>
</dbReference>
<dbReference type="Pfam" id="PF20597">
    <property type="entry name" value="pAdhesive_15"/>
    <property type="match status" value="1"/>
</dbReference>
<organism evidence="3 4">
    <name type="scientific">Corallincola platygyrae</name>
    <dbReference type="NCBI Taxonomy" id="1193278"/>
    <lineage>
        <taxon>Bacteria</taxon>
        <taxon>Pseudomonadati</taxon>
        <taxon>Pseudomonadota</taxon>
        <taxon>Gammaproteobacteria</taxon>
        <taxon>Alteromonadales</taxon>
        <taxon>Psychromonadaceae</taxon>
        <taxon>Corallincola</taxon>
    </lineage>
</organism>
<dbReference type="RefSeq" id="WP_345337741.1">
    <property type="nucleotide sequence ID" value="NZ_BAABLI010000003.1"/>
</dbReference>
<dbReference type="NCBIfam" id="TIGR02595">
    <property type="entry name" value="PEP_CTERM"/>
    <property type="match status" value="1"/>
</dbReference>
<evidence type="ECO:0000313" key="3">
    <source>
        <dbReference type="EMBL" id="MFD2094426.1"/>
    </source>
</evidence>
<feature type="chain" id="PRO_5046047581" evidence="1">
    <location>
        <begin position="23"/>
        <end position="299"/>
    </location>
</feature>
<dbReference type="InterPro" id="IPR026588">
    <property type="entry name" value="Choice_anch_A"/>
</dbReference>
<evidence type="ECO:0000256" key="1">
    <source>
        <dbReference type="SAM" id="SignalP"/>
    </source>
</evidence>
<keyword evidence="1" id="KW-0732">Signal</keyword>
<proteinExistence type="predicted"/>
<evidence type="ECO:0000313" key="4">
    <source>
        <dbReference type="Proteomes" id="UP001597380"/>
    </source>
</evidence>